<gene>
    <name evidence="1" type="ORF">OXX778_LOCUS11728</name>
</gene>
<accession>A0A814A4Q8</accession>
<evidence type="ECO:0000313" key="1">
    <source>
        <dbReference type="EMBL" id="CAF0907600.1"/>
    </source>
</evidence>
<organism evidence="1 2">
    <name type="scientific">Brachionus calyciflorus</name>
    <dbReference type="NCBI Taxonomy" id="104777"/>
    <lineage>
        <taxon>Eukaryota</taxon>
        <taxon>Metazoa</taxon>
        <taxon>Spiralia</taxon>
        <taxon>Gnathifera</taxon>
        <taxon>Rotifera</taxon>
        <taxon>Eurotatoria</taxon>
        <taxon>Monogononta</taxon>
        <taxon>Pseudotrocha</taxon>
        <taxon>Ploima</taxon>
        <taxon>Brachionidae</taxon>
        <taxon>Brachionus</taxon>
    </lineage>
</organism>
<protein>
    <submittedName>
        <fullName evidence="1">Uncharacterized protein</fullName>
    </submittedName>
</protein>
<evidence type="ECO:0000313" key="2">
    <source>
        <dbReference type="Proteomes" id="UP000663879"/>
    </source>
</evidence>
<dbReference type="OrthoDB" id="10550126at2759"/>
<dbReference type="AlphaFoldDB" id="A0A814A4Q8"/>
<reference evidence="1" key="1">
    <citation type="submission" date="2021-02" db="EMBL/GenBank/DDBJ databases">
        <authorList>
            <person name="Nowell W R."/>
        </authorList>
    </citation>
    <scope>NUCLEOTIDE SEQUENCE</scope>
    <source>
        <strain evidence="1">Ploen Becks lab</strain>
    </source>
</reference>
<comment type="caution">
    <text evidence="1">The sequence shown here is derived from an EMBL/GenBank/DDBJ whole genome shotgun (WGS) entry which is preliminary data.</text>
</comment>
<dbReference type="EMBL" id="CAJNOC010002027">
    <property type="protein sequence ID" value="CAF0907600.1"/>
    <property type="molecule type" value="Genomic_DNA"/>
</dbReference>
<keyword evidence="2" id="KW-1185">Reference proteome</keyword>
<proteinExistence type="predicted"/>
<sequence length="382" mass="45419">MPNSDSNNLDEDELLNDKDYQPNSVEFENLVNQSEFKRFFSGAETIIHFKQDPKSFEFNSTLADESYFYCKICLEAIEKTNLIRHCSSYIHLFRYFKFICPVEYERVIDPKKLHISAEFVIKLLESRSNHEKDFKKLPELVYLDNLRFKFREFCKKYPFKNRQVYLDNINFSDLKYLNERDEERAIDQVRYNTLKSMNRPVQSTFLQHLIESNEDDFISVPGTSSNEPGRFVEHQSNIRQRDRGSMKRIDKSLVIKQEKLTERRVEEELPTVESNQCQPMEEAENNQGEEVSVEFLQELSDKIARVAENNNLDFDDEFIDQCTKYIDVLFGMDYINVEQMEIINHLFTKYIEIKDQGNTMEQSSDSQHIPTSFIKQEKIDFD</sequence>
<dbReference type="Proteomes" id="UP000663879">
    <property type="component" value="Unassembled WGS sequence"/>
</dbReference>
<name>A0A814A4Q8_9BILA</name>